<accession>A0A139HFB6</accession>
<feature type="non-terminal residue" evidence="2">
    <location>
        <position position="1"/>
    </location>
</feature>
<reference evidence="2 3" key="1">
    <citation type="submission" date="2015-07" db="EMBL/GenBank/DDBJ databases">
        <title>Comparative genomics of the Sigatoka disease complex on banana suggests a link between parallel evolutionary changes in Pseudocercospora fijiensis and Pseudocercospora eumusae and increased virulence on the banana host.</title>
        <authorList>
            <person name="Chang T.-C."/>
            <person name="Salvucci A."/>
            <person name="Crous P.W."/>
            <person name="Stergiopoulos I."/>
        </authorList>
    </citation>
    <scope>NUCLEOTIDE SEQUENCE [LARGE SCALE GENOMIC DNA]</scope>
    <source>
        <strain evidence="2 3">CBS 114824</strain>
    </source>
</reference>
<evidence type="ECO:0000313" key="3">
    <source>
        <dbReference type="Proteomes" id="UP000070133"/>
    </source>
</evidence>
<keyword evidence="3" id="KW-1185">Reference proteome</keyword>
<feature type="compositionally biased region" description="Polar residues" evidence="1">
    <location>
        <begin position="1"/>
        <end position="13"/>
    </location>
</feature>
<proteinExistence type="predicted"/>
<protein>
    <submittedName>
        <fullName evidence="2">Uncharacterized protein</fullName>
    </submittedName>
</protein>
<dbReference type="AlphaFoldDB" id="A0A139HFB6"/>
<feature type="compositionally biased region" description="Basic and acidic residues" evidence="1">
    <location>
        <begin position="76"/>
        <end position="86"/>
    </location>
</feature>
<dbReference type="Proteomes" id="UP000070133">
    <property type="component" value="Unassembled WGS sequence"/>
</dbReference>
<evidence type="ECO:0000313" key="2">
    <source>
        <dbReference type="EMBL" id="KXT01133.1"/>
    </source>
</evidence>
<sequence length="110" mass="11987">TPSSISKQASPDQFENADAPHPRLQDLMLVFAVLASRGMSRSLNMLKPVTLTFARPSSVGAIDSCQTHHCLPQPPSHEDDHTHTHAELNSAASRTQLPALCILHGWITIE</sequence>
<comment type="caution">
    <text evidence="2">The sequence shown here is derived from an EMBL/GenBank/DDBJ whole genome shotgun (WGS) entry which is preliminary data.</text>
</comment>
<evidence type="ECO:0000256" key="1">
    <source>
        <dbReference type="SAM" id="MobiDB-lite"/>
    </source>
</evidence>
<feature type="region of interest" description="Disordered" evidence="1">
    <location>
        <begin position="71"/>
        <end position="90"/>
    </location>
</feature>
<feature type="region of interest" description="Disordered" evidence="1">
    <location>
        <begin position="1"/>
        <end position="20"/>
    </location>
</feature>
<name>A0A139HFB6_9PEZI</name>
<organism evidence="2 3">
    <name type="scientific">Pseudocercospora eumusae</name>
    <dbReference type="NCBI Taxonomy" id="321146"/>
    <lineage>
        <taxon>Eukaryota</taxon>
        <taxon>Fungi</taxon>
        <taxon>Dikarya</taxon>
        <taxon>Ascomycota</taxon>
        <taxon>Pezizomycotina</taxon>
        <taxon>Dothideomycetes</taxon>
        <taxon>Dothideomycetidae</taxon>
        <taxon>Mycosphaerellales</taxon>
        <taxon>Mycosphaerellaceae</taxon>
        <taxon>Pseudocercospora</taxon>
    </lineage>
</organism>
<gene>
    <name evidence="2" type="ORF">AC578_10897</name>
</gene>
<dbReference type="EMBL" id="LFZN01000061">
    <property type="protein sequence ID" value="KXT01133.1"/>
    <property type="molecule type" value="Genomic_DNA"/>
</dbReference>